<dbReference type="SUPFAM" id="SSF52540">
    <property type="entry name" value="P-loop containing nucleoside triphosphate hydrolases"/>
    <property type="match status" value="1"/>
</dbReference>
<dbReference type="InterPro" id="IPR003593">
    <property type="entry name" value="AAA+_ATPase"/>
</dbReference>
<protein>
    <submittedName>
        <fullName evidence="10">ATP-binding cassette domain-containing protein</fullName>
    </submittedName>
</protein>
<evidence type="ECO:0000256" key="1">
    <source>
        <dbReference type="ARBA" id="ARBA00022448"/>
    </source>
</evidence>
<dbReference type="PROSITE" id="PS00211">
    <property type="entry name" value="ABC_TRANSPORTER_1"/>
    <property type="match status" value="1"/>
</dbReference>
<dbReference type="Pfam" id="PF00005">
    <property type="entry name" value="ABC_tran"/>
    <property type="match status" value="1"/>
</dbReference>
<dbReference type="Gene3D" id="3.40.50.300">
    <property type="entry name" value="P-loop containing nucleotide triphosphate hydrolases"/>
    <property type="match status" value="1"/>
</dbReference>
<evidence type="ECO:0000256" key="3">
    <source>
        <dbReference type="ARBA" id="ARBA00022597"/>
    </source>
</evidence>
<dbReference type="Proteomes" id="UP001214250">
    <property type="component" value="Chromosome 1"/>
</dbReference>
<dbReference type="RefSeq" id="WP_274151820.1">
    <property type="nucleotide sequence ID" value="NZ_CP117811.1"/>
</dbReference>
<evidence type="ECO:0000256" key="6">
    <source>
        <dbReference type="ARBA" id="ARBA00022840"/>
    </source>
</evidence>
<gene>
    <name evidence="10" type="ORF">PQO03_08240</name>
</gene>
<evidence type="ECO:0000256" key="2">
    <source>
        <dbReference type="ARBA" id="ARBA00022475"/>
    </source>
</evidence>
<keyword evidence="7" id="KW-1278">Translocase</keyword>
<keyword evidence="3" id="KW-0762">Sugar transport</keyword>
<feature type="domain" description="ABC transporter" evidence="9">
    <location>
        <begin position="16"/>
        <end position="254"/>
    </location>
</feature>
<keyword evidence="8" id="KW-0472">Membrane</keyword>
<dbReference type="InterPro" id="IPR003439">
    <property type="entry name" value="ABC_transporter-like_ATP-bd"/>
</dbReference>
<dbReference type="EMBL" id="CP117811">
    <property type="protein sequence ID" value="WDE97445.1"/>
    <property type="molecule type" value="Genomic_DNA"/>
</dbReference>
<proteinExistence type="predicted"/>
<evidence type="ECO:0000256" key="8">
    <source>
        <dbReference type="ARBA" id="ARBA00023136"/>
    </source>
</evidence>
<keyword evidence="6 10" id="KW-0067">ATP-binding</keyword>
<keyword evidence="4" id="KW-0677">Repeat</keyword>
<reference evidence="10 11" key="1">
    <citation type="submission" date="2023-02" db="EMBL/GenBank/DDBJ databases">
        <title>Genome sequence of Lentisphaera profundi SAORIC-696.</title>
        <authorList>
            <person name="Kim e."/>
            <person name="Cho J.-C."/>
            <person name="Choi A."/>
            <person name="Kang I."/>
        </authorList>
    </citation>
    <scope>NUCLEOTIDE SEQUENCE [LARGE SCALE GENOMIC DNA]</scope>
    <source>
        <strain evidence="10 11">SAORIC-696</strain>
    </source>
</reference>
<accession>A0ABY7VT98</accession>
<dbReference type="SMART" id="SM00382">
    <property type="entry name" value="AAA"/>
    <property type="match status" value="1"/>
</dbReference>
<dbReference type="PANTHER" id="PTHR43790">
    <property type="entry name" value="CARBOHYDRATE TRANSPORT ATP-BINDING PROTEIN MG119-RELATED"/>
    <property type="match status" value="1"/>
</dbReference>
<dbReference type="InterPro" id="IPR017871">
    <property type="entry name" value="ABC_transporter-like_CS"/>
</dbReference>
<evidence type="ECO:0000256" key="7">
    <source>
        <dbReference type="ARBA" id="ARBA00022967"/>
    </source>
</evidence>
<dbReference type="GO" id="GO:0005524">
    <property type="term" value="F:ATP binding"/>
    <property type="evidence" value="ECO:0007669"/>
    <property type="project" value="UniProtKB-KW"/>
</dbReference>
<evidence type="ECO:0000256" key="4">
    <source>
        <dbReference type="ARBA" id="ARBA00022737"/>
    </source>
</evidence>
<name>A0ABY7VT98_9BACT</name>
<dbReference type="PROSITE" id="PS50893">
    <property type="entry name" value="ABC_TRANSPORTER_2"/>
    <property type="match status" value="1"/>
</dbReference>
<dbReference type="PANTHER" id="PTHR43790:SF3">
    <property type="entry name" value="D-ALLOSE IMPORT ATP-BINDING PROTEIN ALSA-RELATED"/>
    <property type="match status" value="1"/>
</dbReference>
<keyword evidence="11" id="KW-1185">Reference proteome</keyword>
<dbReference type="InterPro" id="IPR050107">
    <property type="entry name" value="ABC_carbohydrate_import_ATPase"/>
</dbReference>
<dbReference type="CDD" id="cd03215">
    <property type="entry name" value="ABC_Carb_Monos_II"/>
    <property type="match status" value="1"/>
</dbReference>
<keyword evidence="5" id="KW-0547">Nucleotide-binding</keyword>
<evidence type="ECO:0000313" key="10">
    <source>
        <dbReference type="EMBL" id="WDE97445.1"/>
    </source>
</evidence>
<evidence type="ECO:0000259" key="9">
    <source>
        <dbReference type="PROSITE" id="PS50893"/>
    </source>
</evidence>
<keyword evidence="2" id="KW-1003">Cell membrane</keyword>
<sequence>MVGRELTSIYHKPETEKKTALFKVKKLRTSTYPEHELNFELAGGEILGFAGLVGAGRSEMAQAIFGVDPALEGHLELDGKIMVLNTKQAIKNGIYLIPEDRKKSGLILDMTIRQNMSLPSLKEYSKNGLIQKAGEKQLALEQIQKMKIKVPDDSYTASTLSGGNQQKIVLGKWMSMNPKVIIFDEPTRGIDIGARSEIYTLMNHLAAQGCAIIMISSDMEEVLGMSDRICVMHEGKLTGTLKRSEFSEESVMQLAVQ</sequence>
<organism evidence="10 11">
    <name type="scientific">Lentisphaera profundi</name>
    <dbReference type="NCBI Taxonomy" id="1658616"/>
    <lineage>
        <taxon>Bacteria</taxon>
        <taxon>Pseudomonadati</taxon>
        <taxon>Lentisphaerota</taxon>
        <taxon>Lentisphaeria</taxon>
        <taxon>Lentisphaerales</taxon>
        <taxon>Lentisphaeraceae</taxon>
        <taxon>Lentisphaera</taxon>
    </lineage>
</organism>
<keyword evidence="1" id="KW-0813">Transport</keyword>
<dbReference type="InterPro" id="IPR027417">
    <property type="entry name" value="P-loop_NTPase"/>
</dbReference>
<evidence type="ECO:0000256" key="5">
    <source>
        <dbReference type="ARBA" id="ARBA00022741"/>
    </source>
</evidence>
<evidence type="ECO:0000313" key="11">
    <source>
        <dbReference type="Proteomes" id="UP001214250"/>
    </source>
</evidence>